<dbReference type="Proteomes" id="UP001369086">
    <property type="component" value="Unassembled WGS sequence"/>
</dbReference>
<proteinExistence type="predicted"/>
<dbReference type="InterPro" id="IPR016054">
    <property type="entry name" value="LY6_UPA_recep-like"/>
</dbReference>
<feature type="chain" id="PRO_5045240398" evidence="3">
    <location>
        <begin position="24"/>
        <end position="205"/>
    </location>
</feature>
<feature type="domain" description="UPAR/Ly6" evidence="4">
    <location>
        <begin position="118"/>
        <end position="194"/>
    </location>
</feature>
<dbReference type="SMART" id="SM00134">
    <property type="entry name" value="LU"/>
    <property type="match status" value="2"/>
</dbReference>
<sequence>MLKMRRLLLALCTVCVLLPAVSTLSCHSCRSTTGPCTGKPNTCTNGEQQCLTSTTKEIKAGVTTMVHSKSCTLPKNCLTPMSINAGVTKSTINAKCCNTDLCNTETIAAYEGTTPSGLECYGCEKSDCSSYITIKCLNNENRCMISVLGAENGRQTIVKGCVSKNVCDSKPEYKCCEGNLCNGSRRVGQNILLLLLPLLTFKLLF</sequence>
<keyword evidence="3" id="KW-0732">Signal</keyword>
<dbReference type="PANTHER" id="PTHR20914:SF9">
    <property type="entry name" value="COILED, ISOFORM A"/>
    <property type="match status" value="1"/>
</dbReference>
<organism evidence="5 6">
    <name type="scientific">Huso huso</name>
    <name type="common">Beluga</name>
    <name type="synonym">Acipenser huso</name>
    <dbReference type="NCBI Taxonomy" id="61971"/>
    <lineage>
        <taxon>Eukaryota</taxon>
        <taxon>Metazoa</taxon>
        <taxon>Chordata</taxon>
        <taxon>Craniata</taxon>
        <taxon>Vertebrata</taxon>
        <taxon>Euteleostomi</taxon>
        <taxon>Actinopterygii</taxon>
        <taxon>Chondrostei</taxon>
        <taxon>Acipenseriformes</taxon>
        <taxon>Acipenseridae</taxon>
        <taxon>Huso</taxon>
    </lineage>
</organism>
<name>A0ABR0Y5P7_HUSHU</name>
<keyword evidence="5" id="KW-0593">Phospholipase A2 inhibitor</keyword>
<evidence type="ECO:0000256" key="1">
    <source>
        <dbReference type="ARBA" id="ARBA00004613"/>
    </source>
</evidence>
<evidence type="ECO:0000313" key="5">
    <source>
        <dbReference type="EMBL" id="KAK6467674.1"/>
    </source>
</evidence>
<dbReference type="PANTHER" id="PTHR20914">
    <property type="entry name" value="LY6/PLAUR DOMAIN-CONTAINING PROTEIN 8"/>
    <property type="match status" value="1"/>
</dbReference>
<keyword evidence="2" id="KW-0964">Secreted</keyword>
<feature type="signal peptide" evidence="3">
    <location>
        <begin position="1"/>
        <end position="23"/>
    </location>
</feature>
<gene>
    <name evidence="5" type="ORF">HHUSO_G34687</name>
</gene>
<dbReference type="InterPro" id="IPR050918">
    <property type="entry name" value="CNF-like_PLA2_Inhibitor"/>
</dbReference>
<dbReference type="PROSITE" id="PS51257">
    <property type="entry name" value="PROKAR_LIPOPROTEIN"/>
    <property type="match status" value="1"/>
</dbReference>
<dbReference type="GO" id="GO:0019834">
    <property type="term" value="F:phospholipase A2 inhibitor activity"/>
    <property type="evidence" value="ECO:0007669"/>
    <property type="project" value="UniProtKB-KW"/>
</dbReference>
<dbReference type="SUPFAM" id="SSF57302">
    <property type="entry name" value="Snake toxin-like"/>
    <property type="match status" value="2"/>
</dbReference>
<dbReference type="InterPro" id="IPR045860">
    <property type="entry name" value="Snake_toxin-like_sf"/>
</dbReference>
<feature type="domain" description="UPAR/Ly6" evidence="4">
    <location>
        <begin position="24"/>
        <end position="111"/>
    </location>
</feature>
<evidence type="ECO:0000256" key="3">
    <source>
        <dbReference type="SAM" id="SignalP"/>
    </source>
</evidence>
<dbReference type="EMBL" id="JAHFZB010000048">
    <property type="protein sequence ID" value="KAK6467674.1"/>
    <property type="molecule type" value="Genomic_DNA"/>
</dbReference>
<protein>
    <submittedName>
        <fullName evidence="5">Phospholipase A2 inhibitor and Ly6/PLAUR domain-containing protein-like</fullName>
    </submittedName>
</protein>
<reference evidence="5 6" key="1">
    <citation type="submission" date="2021-05" db="EMBL/GenBank/DDBJ databases">
        <authorList>
            <person name="Zahm M."/>
            <person name="Klopp C."/>
            <person name="Cabau C."/>
            <person name="Kuhl H."/>
            <person name="Suciu R."/>
            <person name="Ciorpac M."/>
            <person name="Holostenco D."/>
            <person name="Gessner J."/>
            <person name="Wuertz S."/>
            <person name="Hohne C."/>
            <person name="Stock M."/>
            <person name="Gislard M."/>
            <person name="Lluch J."/>
            <person name="Milhes M."/>
            <person name="Lampietro C."/>
            <person name="Lopez Roques C."/>
            <person name="Donnadieu C."/>
            <person name="Du K."/>
            <person name="Schartl M."/>
            <person name="Guiguen Y."/>
        </authorList>
    </citation>
    <scope>NUCLEOTIDE SEQUENCE [LARGE SCALE GENOMIC DNA]</scope>
    <source>
        <strain evidence="5">Hh-F2</strain>
        <tissue evidence="5">Blood</tissue>
    </source>
</reference>
<keyword evidence="6" id="KW-1185">Reference proteome</keyword>
<evidence type="ECO:0000256" key="2">
    <source>
        <dbReference type="ARBA" id="ARBA00022525"/>
    </source>
</evidence>
<accession>A0ABR0Y5P7</accession>
<evidence type="ECO:0000259" key="4">
    <source>
        <dbReference type="SMART" id="SM00134"/>
    </source>
</evidence>
<dbReference type="Pfam" id="PF00021">
    <property type="entry name" value="UPAR_LY6"/>
    <property type="match status" value="2"/>
</dbReference>
<comment type="caution">
    <text evidence="5">The sequence shown here is derived from an EMBL/GenBank/DDBJ whole genome shotgun (WGS) entry which is preliminary data.</text>
</comment>
<dbReference type="Gene3D" id="2.10.60.10">
    <property type="entry name" value="CD59"/>
    <property type="match status" value="2"/>
</dbReference>
<evidence type="ECO:0000313" key="6">
    <source>
        <dbReference type="Proteomes" id="UP001369086"/>
    </source>
</evidence>
<comment type="subcellular location">
    <subcellularLocation>
        <location evidence="1">Secreted</location>
    </subcellularLocation>
</comment>